<dbReference type="SUPFAM" id="SSF52540">
    <property type="entry name" value="P-loop containing nucleoside triphosphate hydrolases"/>
    <property type="match status" value="1"/>
</dbReference>
<dbReference type="GO" id="GO:0016887">
    <property type="term" value="F:ATP hydrolysis activity"/>
    <property type="evidence" value="ECO:0007669"/>
    <property type="project" value="InterPro"/>
</dbReference>
<dbReference type="OrthoDB" id="9809324at2"/>
<dbReference type="Pfam" id="PF13304">
    <property type="entry name" value="AAA_21"/>
    <property type="match status" value="1"/>
</dbReference>
<feature type="domain" description="ATPase AAA-type core" evidence="1">
    <location>
        <begin position="49"/>
        <end position="350"/>
    </location>
</feature>
<dbReference type="InterPro" id="IPR027417">
    <property type="entry name" value="P-loop_NTPase"/>
</dbReference>
<evidence type="ECO:0000313" key="2">
    <source>
        <dbReference type="EMBL" id="OAH43416.1"/>
    </source>
</evidence>
<sequence>MLHRLEIENFYAIRDPQVIDLRVASNVPDTPGRFAPLWAGASERAPKVIGLFGANASGKSTVLRALSFIAWFMRDSFNLAPSAPLPFLRFNRNDAVQERSRLAIQLAGVNPVDWLLGEVRYGYEVVLGRSPDGHDQVLREVMYYRAHDSGRKVRLFERDADCKVKTGPEFGMSGFTQALGKVLRPNASVISTLAQLQHGFATTLREAAQHVFTNMQIERNQTVEQEMAQFYASNPPLVEALNREIERVDLGIQAMRIEQGPNGPLLLFSHEGHDGPMPLHLESQGTRAFVWIYPFLQRALDTGGIALLDELDTAIHPLLLPEILRWFYDPKRNPNNAQLWMTCHNASLLEDLVKEEILFTSKTANGRSEVYALSDVQGVRRDDNYYRKYLSGIYGAVPRIG</sequence>
<gene>
    <name evidence="2" type="ORF">AX777_11180</name>
</gene>
<dbReference type="PANTHER" id="PTHR40396">
    <property type="entry name" value="ATPASE-LIKE PROTEIN"/>
    <property type="match status" value="1"/>
</dbReference>
<accession>A0A177JRN0</accession>
<dbReference type="InterPro" id="IPR003959">
    <property type="entry name" value="ATPase_AAA_core"/>
</dbReference>
<reference evidence="2 3" key="1">
    <citation type="submission" date="2016-02" db="EMBL/GenBank/DDBJ databases">
        <authorList>
            <person name="Wen L."/>
            <person name="He K."/>
            <person name="Yang H."/>
        </authorList>
    </citation>
    <scope>NUCLEOTIDE SEQUENCE [LARGE SCALE GENOMIC DNA]</scope>
    <source>
        <strain evidence="2 3">CD09_2</strain>
    </source>
</reference>
<dbReference type="Proteomes" id="UP000077262">
    <property type="component" value="Unassembled WGS sequence"/>
</dbReference>
<dbReference type="GO" id="GO:0005524">
    <property type="term" value="F:ATP binding"/>
    <property type="evidence" value="ECO:0007669"/>
    <property type="project" value="InterPro"/>
</dbReference>
<evidence type="ECO:0000259" key="1">
    <source>
        <dbReference type="Pfam" id="PF13304"/>
    </source>
</evidence>
<name>A0A177JRN0_SPHYA</name>
<organism evidence="2 3">
    <name type="scientific">Sphingobium yanoikuyae</name>
    <name type="common">Sphingomonas yanoikuyae</name>
    <dbReference type="NCBI Taxonomy" id="13690"/>
    <lineage>
        <taxon>Bacteria</taxon>
        <taxon>Pseudomonadati</taxon>
        <taxon>Pseudomonadota</taxon>
        <taxon>Alphaproteobacteria</taxon>
        <taxon>Sphingomonadales</taxon>
        <taxon>Sphingomonadaceae</taxon>
        <taxon>Sphingobium</taxon>
    </lineage>
</organism>
<dbReference type="AlphaFoldDB" id="A0A177JRN0"/>
<comment type="caution">
    <text evidence="2">The sequence shown here is derived from an EMBL/GenBank/DDBJ whole genome shotgun (WGS) entry which is preliminary data.</text>
</comment>
<evidence type="ECO:0000313" key="3">
    <source>
        <dbReference type="Proteomes" id="UP000077262"/>
    </source>
</evidence>
<dbReference type="PANTHER" id="PTHR40396:SF1">
    <property type="entry name" value="ATPASE AAA-TYPE CORE DOMAIN-CONTAINING PROTEIN"/>
    <property type="match status" value="1"/>
</dbReference>
<protein>
    <submittedName>
        <fullName evidence="2">Abortive infection protein</fullName>
    </submittedName>
</protein>
<dbReference type="Gene3D" id="3.40.50.300">
    <property type="entry name" value="P-loop containing nucleotide triphosphate hydrolases"/>
    <property type="match status" value="1"/>
</dbReference>
<proteinExistence type="predicted"/>
<dbReference type="EMBL" id="LSTR01000035">
    <property type="protein sequence ID" value="OAH43416.1"/>
    <property type="molecule type" value="Genomic_DNA"/>
</dbReference>